<comment type="subcellular location">
    <subcellularLocation>
        <location evidence="2">Mitochondrion</location>
    </subcellularLocation>
</comment>
<dbReference type="Gene3D" id="3.40.50.1440">
    <property type="entry name" value="Tubulin/FtsZ, GTPase domain"/>
    <property type="match status" value="1"/>
</dbReference>
<comment type="similarity">
    <text evidence="3">Belongs to the misato family.</text>
</comment>
<protein>
    <submittedName>
        <fullName evidence="7">Tubulin domain-containing protein</fullName>
    </submittedName>
</protein>
<dbReference type="GO" id="GO:0007005">
    <property type="term" value="P:mitochondrion organization"/>
    <property type="evidence" value="ECO:0007669"/>
    <property type="project" value="InterPro"/>
</dbReference>
<dbReference type="AlphaFoldDB" id="A0A9P7YI74"/>
<organism evidence="7 8">
    <name type="scientific">Amylocarpus encephaloides</name>
    <dbReference type="NCBI Taxonomy" id="45428"/>
    <lineage>
        <taxon>Eukaryota</taxon>
        <taxon>Fungi</taxon>
        <taxon>Dikarya</taxon>
        <taxon>Ascomycota</taxon>
        <taxon>Pezizomycotina</taxon>
        <taxon>Leotiomycetes</taxon>
        <taxon>Helotiales</taxon>
        <taxon>Helotiales incertae sedis</taxon>
        <taxon>Amylocarpus</taxon>
    </lineage>
</organism>
<dbReference type="InterPro" id="IPR029209">
    <property type="entry name" value="DML1/Misato_tubulin"/>
</dbReference>
<dbReference type="EMBL" id="MU251479">
    <property type="protein sequence ID" value="KAG9233992.1"/>
    <property type="molecule type" value="Genomic_DNA"/>
</dbReference>
<evidence type="ECO:0000259" key="6">
    <source>
        <dbReference type="Pfam" id="PF14881"/>
    </source>
</evidence>
<gene>
    <name evidence="7" type="ORF">BJ875DRAFT_462762</name>
</gene>
<comment type="caution">
    <text evidence="7">The sequence shown here is derived from an EMBL/GenBank/DDBJ whole genome shotgun (WGS) entry which is preliminary data.</text>
</comment>
<dbReference type="Pfam" id="PF14881">
    <property type="entry name" value="Tubulin_3"/>
    <property type="match status" value="1"/>
</dbReference>
<name>A0A9P7YI74_9HELO</name>
<dbReference type="Pfam" id="PF10644">
    <property type="entry name" value="Misat_Tub_SegII"/>
    <property type="match status" value="1"/>
</dbReference>
<evidence type="ECO:0000256" key="4">
    <source>
        <dbReference type="ARBA" id="ARBA00023128"/>
    </source>
</evidence>
<dbReference type="InterPro" id="IPR036525">
    <property type="entry name" value="Tubulin/FtsZ_GTPase_sf"/>
</dbReference>
<keyword evidence="8" id="KW-1185">Reference proteome</keyword>
<dbReference type="SUPFAM" id="SSF52490">
    <property type="entry name" value="Tubulin nucleotide-binding domain-like"/>
    <property type="match status" value="1"/>
</dbReference>
<dbReference type="GO" id="GO:0005739">
    <property type="term" value="C:mitochondrion"/>
    <property type="evidence" value="ECO:0007669"/>
    <property type="project" value="UniProtKB-SubCell"/>
</dbReference>
<evidence type="ECO:0000313" key="8">
    <source>
        <dbReference type="Proteomes" id="UP000824998"/>
    </source>
</evidence>
<evidence type="ECO:0000313" key="7">
    <source>
        <dbReference type="EMBL" id="KAG9233992.1"/>
    </source>
</evidence>
<dbReference type="PANTHER" id="PTHR13391">
    <property type="entry name" value="MITOCHONDRIAL DISTRIBUTION REGULATOR MISATO"/>
    <property type="match status" value="1"/>
</dbReference>
<dbReference type="Proteomes" id="UP000824998">
    <property type="component" value="Unassembled WGS sequence"/>
</dbReference>
<feature type="domain" description="DML1/Misato tubulin" evidence="6">
    <location>
        <begin position="119"/>
        <end position="303"/>
    </location>
</feature>
<evidence type="ECO:0000256" key="3">
    <source>
        <dbReference type="ARBA" id="ARBA00008507"/>
    </source>
</evidence>
<accession>A0A9P7YI74</accession>
<comment type="function">
    <text evidence="1">Involved in the partitioning of the mitochondrial organelle and mitochondrial DNA (mtDNA) inheritance.</text>
</comment>
<dbReference type="OrthoDB" id="271881at2759"/>
<evidence type="ECO:0000256" key="2">
    <source>
        <dbReference type="ARBA" id="ARBA00004173"/>
    </source>
</evidence>
<evidence type="ECO:0000259" key="5">
    <source>
        <dbReference type="Pfam" id="PF10644"/>
    </source>
</evidence>
<evidence type="ECO:0000256" key="1">
    <source>
        <dbReference type="ARBA" id="ARBA00003757"/>
    </source>
</evidence>
<dbReference type="InterPro" id="IPR019605">
    <property type="entry name" value="Misato_II_tubulin-like"/>
</dbReference>
<dbReference type="PANTHER" id="PTHR13391:SF0">
    <property type="entry name" value="PROTEIN MISATO HOMOLOG 1"/>
    <property type="match status" value="1"/>
</dbReference>
<proteinExistence type="inferred from homology"/>
<sequence>MHEVLTLQLGQKSNYLATHFWNTQESYFTYTSEEESLVDHDVHFRPGIGTDGSETFTPRTLIYDLKGGFGSMRKINALYEIDEPAVGGGLWNGPAVVQRQEAIQQNEYQRSLEEGSTPTRLTPQSVRYWSDFNRVYYHPRSIVQLNEYELNSSLAPFENWKVGEELFNSLDKEHDLLDRDLRYFAEEADKMQGIQLITGLDDAWGGFAARYLERIRDEYGKTSVLLWGLEDNVKSVPREKRSIKLSNIARSFSELAPQASVFIPLSTPSGSLPPYIKLIPQSDWHVSALLAAAVESATLPSRLRSSNPCHENFSLLANSLNINGNQSIAKLQMSIDQGSVITNGHEDPANMNGATESCDSRVNPRNYEALSVNEGDQPRKLDINLFPSESGDSRVTRRYKKSHVFGEAEVARTAKHPQQLSATSGVDGYERARRRAAGLPIMQLRTVPLLFPLLDSFPDIILGGGETLTSVSVTTSLSTDSAVASRIKNLQYVVNRTVAVDEREALANSLGEIAEAYEEGYDSGTDEDDD</sequence>
<reference evidence="7" key="1">
    <citation type="journal article" date="2021" name="IMA Fungus">
        <title>Genomic characterization of three marine fungi, including Emericellopsis atlantica sp. nov. with signatures of a generalist lifestyle and marine biomass degradation.</title>
        <authorList>
            <person name="Hagestad O.C."/>
            <person name="Hou L."/>
            <person name="Andersen J.H."/>
            <person name="Hansen E.H."/>
            <person name="Altermark B."/>
            <person name="Li C."/>
            <person name="Kuhnert E."/>
            <person name="Cox R.J."/>
            <person name="Crous P.W."/>
            <person name="Spatafora J.W."/>
            <person name="Lail K."/>
            <person name="Amirebrahimi M."/>
            <person name="Lipzen A."/>
            <person name="Pangilinan J."/>
            <person name="Andreopoulos W."/>
            <person name="Hayes R.D."/>
            <person name="Ng V."/>
            <person name="Grigoriev I.V."/>
            <person name="Jackson S.A."/>
            <person name="Sutton T.D.S."/>
            <person name="Dobson A.D.W."/>
            <person name="Rama T."/>
        </authorList>
    </citation>
    <scope>NUCLEOTIDE SEQUENCE</scope>
    <source>
        <strain evidence="7">TRa018bII</strain>
    </source>
</reference>
<dbReference type="CDD" id="cd06060">
    <property type="entry name" value="misato"/>
    <property type="match status" value="1"/>
</dbReference>
<dbReference type="InterPro" id="IPR049942">
    <property type="entry name" value="DML1/Misato"/>
</dbReference>
<keyword evidence="4" id="KW-0496">Mitochondrion</keyword>
<feature type="domain" description="Misato Segment II tubulin-like" evidence="5">
    <location>
        <begin position="2"/>
        <end position="114"/>
    </location>
</feature>